<protein>
    <submittedName>
        <fullName evidence="1">Uncharacterized protein</fullName>
    </submittedName>
</protein>
<sequence length="126" mass="13493">MFGIGKKRDRELSSALDELRQADTVAFGGVGIAGTLLPVTEAYRRVEAALADDPEGVRGELDRLLAEGTPAGRVYAATLLERADPSAGRAAWTALRDDPAEFGTFTGCVMGRTTLREYATEHHSRG</sequence>
<name>A0A1C5GHE2_MICEH</name>
<proteinExistence type="predicted"/>
<evidence type="ECO:0000313" key="2">
    <source>
        <dbReference type="Proteomes" id="UP000198251"/>
    </source>
</evidence>
<dbReference type="EMBL" id="LT607733">
    <property type="protein sequence ID" value="SCG19167.1"/>
    <property type="molecule type" value="Genomic_DNA"/>
</dbReference>
<gene>
    <name evidence="1" type="ORF">GA0070610_5531</name>
</gene>
<dbReference type="GeneID" id="95805186"/>
<evidence type="ECO:0000313" key="1">
    <source>
        <dbReference type="EMBL" id="SCG19167.1"/>
    </source>
</evidence>
<dbReference type="Proteomes" id="UP000198251">
    <property type="component" value="Chromosome I"/>
</dbReference>
<reference evidence="1 2" key="1">
    <citation type="submission" date="2016-06" db="EMBL/GenBank/DDBJ databases">
        <authorList>
            <person name="Kjaerup R.B."/>
            <person name="Dalgaard T.S."/>
            <person name="Juul-Madsen H.R."/>
        </authorList>
    </citation>
    <scope>NUCLEOTIDE SEQUENCE [LARGE SCALE GENOMIC DNA]</scope>
    <source>
        <strain evidence="1 2">DSM 43913</strain>
    </source>
</reference>
<accession>A0A1C5GHE2</accession>
<dbReference type="RefSeq" id="WP_089002668.1">
    <property type="nucleotide sequence ID" value="NZ_JBFAAC010000002.1"/>
</dbReference>
<keyword evidence="2" id="KW-1185">Reference proteome</keyword>
<dbReference type="AlphaFoldDB" id="A0A1C5GHE2"/>
<organism evidence="1 2">
    <name type="scientific">Micromonospora echinofusca</name>
    <dbReference type="NCBI Taxonomy" id="47858"/>
    <lineage>
        <taxon>Bacteria</taxon>
        <taxon>Bacillati</taxon>
        <taxon>Actinomycetota</taxon>
        <taxon>Actinomycetes</taxon>
        <taxon>Micromonosporales</taxon>
        <taxon>Micromonosporaceae</taxon>
        <taxon>Micromonospora</taxon>
    </lineage>
</organism>